<feature type="region of interest" description="Disordered" evidence="3">
    <location>
        <begin position="16"/>
        <end position="183"/>
    </location>
</feature>
<dbReference type="Proteomes" id="UP000191672">
    <property type="component" value="Unassembled WGS sequence"/>
</dbReference>
<dbReference type="GO" id="GO:0017005">
    <property type="term" value="F:3'-tyrosyl-DNA phosphodiesterase activity"/>
    <property type="evidence" value="ECO:0007669"/>
    <property type="project" value="TreeGrafter"/>
</dbReference>
<dbReference type="Pfam" id="PF06087">
    <property type="entry name" value="Tyr-DNA_phospho"/>
    <property type="match status" value="2"/>
</dbReference>
<dbReference type="CDD" id="cd09122">
    <property type="entry name" value="PLDc_Tdp1_1"/>
    <property type="match status" value="1"/>
</dbReference>
<feature type="compositionally biased region" description="Polar residues" evidence="3">
    <location>
        <begin position="156"/>
        <end position="180"/>
    </location>
</feature>
<dbReference type="PANTHER" id="PTHR12415">
    <property type="entry name" value="TYROSYL-DNA PHOSPHODIESTERASE 1"/>
    <property type="match status" value="1"/>
</dbReference>
<dbReference type="SMART" id="SM00726">
    <property type="entry name" value="UIM"/>
    <property type="match status" value="2"/>
</dbReference>
<dbReference type="GO" id="GO:0006281">
    <property type="term" value="P:DNA repair"/>
    <property type="evidence" value="ECO:0007669"/>
    <property type="project" value="InterPro"/>
</dbReference>
<dbReference type="GO" id="GO:0003697">
    <property type="term" value="F:single-stranded DNA binding"/>
    <property type="evidence" value="ECO:0007669"/>
    <property type="project" value="TreeGrafter"/>
</dbReference>
<feature type="compositionally biased region" description="Polar residues" evidence="3">
    <location>
        <begin position="22"/>
        <end position="33"/>
    </location>
</feature>
<evidence type="ECO:0008006" key="6">
    <source>
        <dbReference type="Google" id="ProtNLM"/>
    </source>
</evidence>
<organism evidence="4 5">
    <name type="scientific">Penicillium antarcticum</name>
    <dbReference type="NCBI Taxonomy" id="416450"/>
    <lineage>
        <taxon>Eukaryota</taxon>
        <taxon>Fungi</taxon>
        <taxon>Dikarya</taxon>
        <taxon>Ascomycota</taxon>
        <taxon>Pezizomycotina</taxon>
        <taxon>Eurotiomycetes</taxon>
        <taxon>Eurotiomycetidae</taxon>
        <taxon>Eurotiales</taxon>
        <taxon>Aspergillaceae</taxon>
        <taxon>Penicillium</taxon>
    </lineage>
</organism>
<dbReference type="AlphaFoldDB" id="A0A1V6QAI0"/>
<accession>A0A1V6QAI0</accession>
<comment type="caution">
    <text evidence="4">The sequence shown here is derived from an EMBL/GenBank/DDBJ whole genome shotgun (WGS) entry which is preliminary data.</text>
</comment>
<dbReference type="Gene3D" id="3.30.870.10">
    <property type="entry name" value="Endonuclease Chain A"/>
    <property type="match status" value="2"/>
</dbReference>
<dbReference type="STRING" id="416450.A0A1V6QAI0"/>
<evidence type="ECO:0000256" key="2">
    <source>
        <dbReference type="PIRSR" id="PIRSR610347-2"/>
    </source>
</evidence>
<feature type="region of interest" description="Disordered" evidence="3">
    <location>
        <begin position="529"/>
        <end position="561"/>
    </location>
</feature>
<feature type="binding site" evidence="2">
    <location>
        <position position="311"/>
    </location>
    <ligand>
        <name>substrate</name>
    </ligand>
</feature>
<feature type="compositionally biased region" description="Basic and acidic residues" evidence="3">
    <location>
        <begin position="116"/>
        <end position="127"/>
    </location>
</feature>
<dbReference type="InterPro" id="IPR003903">
    <property type="entry name" value="UIM_dom"/>
</dbReference>
<dbReference type="InterPro" id="IPR010347">
    <property type="entry name" value="Tdp1"/>
</dbReference>
<feature type="compositionally biased region" description="Basic and acidic residues" evidence="3">
    <location>
        <begin position="529"/>
        <end position="547"/>
    </location>
</feature>
<feature type="compositionally biased region" description="Polar residues" evidence="3">
    <location>
        <begin position="137"/>
        <end position="147"/>
    </location>
</feature>
<sequence length="589" mass="66073">MRDSEDYEMRAAIEASRREMELSQQRAKSSEASNFVDLTEDSDNDSEIREEFTKSKSVVNSDTEDDQDDDELQRALALSLAMDNTEAKGKAPEDETDDMTSIAPQATISSAGLAGLDRKQMEQERLARLAKRKAADNTGSPEAQPSQKLIKVEPVSTKSLSARPSDSSQQCPMQGSSSANGIPKERTYVCPQTAANAPGLDIQPTARPMIQWPLGAVKKTSLEGFPRQENDITIEEVIQRGELELAVFSSFLWDIEWLFTKLDIQRTRFMLVMQANDQSVRDQYIAETAEIKNVRLCFPPMGGQVFCMHSKLMMFFHTTYLRIAVPTANLTSFDWGSHSLMENTVFLIDLPKIGTSTQKSKTSFYEELVYFLGATTLHRNVIKKLDEYDFSETARYAFIHTMSRSDNPWAHFNLAGEDGVLDYTLRTKPTKSEAASHTKLVKDTNKECLDRFRIYFPSDQTLAFVHPSKPIPLPNNNECRGWAYVGSANLSESAWGRLTKESKSGQFKMNCRNWECGVIIPVINKSTDSKDNLEKTEKGKGKGKAPEASENDDAPAPLPVNLFQDTIPIPMKVPAVELNQNRKPFMYSA</sequence>
<dbReference type="PROSITE" id="PS50330">
    <property type="entry name" value="UIM"/>
    <property type="match status" value="1"/>
</dbReference>
<proteinExistence type="predicted"/>
<evidence type="ECO:0000256" key="1">
    <source>
        <dbReference type="PIRSR" id="PIRSR610347-1"/>
    </source>
</evidence>
<dbReference type="GO" id="GO:0003690">
    <property type="term" value="F:double-stranded DNA binding"/>
    <property type="evidence" value="ECO:0007669"/>
    <property type="project" value="TreeGrafter"/>
</dbReference>
<protein>
    <recommendedName>
        <fullName evidence="6">PLD phosphodiesterase domain-containing protein</fullName>
    </recommendedName>
</protein>
<dbReference type="SUPFAM" id="SSF56024">
    <property type="entry name" value="Phospholipase D/nuclease"/>
    <property type="match status" value="2"/>
</dbReference>
<evidence type="ECO:0000313" key="5">
    <source>
        <dbReference type="Proteomes" id="UP000191672"/>
    </source>
</evidence>
<dbReference type="EMBL" id="MDYN01000008">
    <property type="protein sequence ID" value="OQD86238.1"/>
    <property type="molecule type" value="Genomic_DNA"/>
</dbReference>
<feature type="compositionally biased region" description="Acidic residues" evidence="3">
    <location>
        <begin position="62"/>
        <end position="71"/>
    </location>
</feature>
<reference evidence="5" key="1">
    <citation type="journal article" date="2017" name="Nat. Microbiol.">
        <title>Global analysis of biosynthetic gene clusters reveals vast potential of secondary metabolite production in Penicillium species.</title>
        <authorList>
            <person name="Nielsen J.C."/>
            <person name="Grijseels S."/>
            <person name="Prigent S."/>
            <person name="Ji B."/>
            <person name="Dainat J."/>
            <person name="Nielsen K.F."/>
            <person name="Frisvad J.C."/>
            <person name="Workman M."/>
            <person name="Nielsen J."/>
        </authorList>
    </citation>
    <scope>NUCLEOTIDE SEQUENCE [LARGE SCALE GENOMIC DNA]</scope>
    <source>
        <strain evidence="5">IBT 31811</strain>
    </source>
</reference>
<gene>
    <name evidence="4" type="ORF">PENANT_c008G05622</name>
</gene>
<dbReference type="PANTHER" id="PTHR12415:SF4">
    <property type="entry name" value="TYROSYL-DNA PHOSPHODIESTERASE DOMAIN-CONTAINING PROTEIN"/>
    <property type="match status" value="1"/>
</dbReference>
<evidence type="ECO:0000256" key="3">
    <source>
        <dbReference type="SAM" id="MobiDB-lite"/>
    </source>
</evidence>
<evidence type="ECO:0000313" key="4">
    <source>
        <dbReference type="EMBL" id="OQD86238.1"/>
    </source>
</evidence>
<keyword evidence="5" id="KW-1185">Reference proteome</keyword>
<name>A0A1V6QAI0_9EURO</name>
<dbReference type="GO" id="GO:0005634">
    <property type="term" value="C:nucleus"/>
    <property type="evidence" value="ECO:0007669"/>
    <property type="project" value="InterPro"/>
</dbReference>
<feature type="active site" description="Nucleophile" evidence="1">
    <location>
        <position position="309"/>
    </location>
</feature>